<dbReference type="EMBL" id="CAUJNA010000780">
    <property type="protein sequence ID" value="CAJ1381121.1"/>
    <property type="molecule type" value="Genomic_DNA"/>
</dbReference>
<dbReference type="GO" id="GO:0000139">
    <property type="term" value="C:Golgi membrane"/>
    <property type="evidence" value="ECO:0007669"/>
    <property type="project" value="TreeGrafter"/>
</dbReference>
<dbReference type="PANTHER" id="PTHR14744">
    <property type="entry name" value="N-ALPHA-ACETYLTRANSFERASE 60"/>
    <property type="match status" value="1"/>
</dbReference>
<dbReference type="InterPro" id="IPR000182">
    <property type="entry name" value="GNAT_dom"/>
</dbReference>
<sequence length="514" mass="57692">MSAHGVSLPRFYEIHEELWDVRAEIDKEKLRHVAPFPFFGRAMRFQDEFAALQITDDGRRAGGLTGLGLEAVQFRPLRKKDRSDLEALHAEWFPVDYSRSFYDEVFEQRSVGSVAAVGGENLLLGAATFRTKFQEPRFDMDSVLEGGAGACMSGRAGYVLTLGVVDGARGHGLAKALLEKSFEAIRRELPEVEAIWVHVVCYNLPAQALYERMGLVLVRRFPRFYSFYDQIWDSFLYVLYEKNGKPPDLRLEVLKDELLAMAGSWNHLQALRLRCQVWAAAAADAWASACAEPRSAVVWVRSVEGEQPSGEDPKSRVLTYEGVLITPKEEVPLDEEPEAEGSARIEGLAMAKHEIEEVGGRARLVSISRSSSRFAIVVSPYFQPSMAVVYSLHLAMSPRRPRRTQLPYVGRGMKRELQAAMRTGDVWRSCQERRRAPKPKFSKSGSTSMLPAAAPRKKDGEERACSRLTATSSMPQLPQLVDTKKKDRGGAKEPTSVSDWREFYKQRAQDLLGS</sequence>
<dbReference type="InterPro" id="IPR045141">
    <property type="entry name" value="NAA60-like"/>
</dbReference>
<comment type="caution">
    <text evidence="13">The sequence shown here is derived from an EMBL/GenBank/DDBJ whole genome shotgun (WGS) entry which is preliminary data.</text>
</comment>
<dbReference type="GO" id="GO:0004402">
    <property type="term" value="F:histone acetyltransferase activity"/>
    <property type="evidence" value="ECO:0007669"/>
    <property type="project" value="TreeGrafter"/>
</dbReference>
<comment type="catalytic activity">
    <reaction evidence="9">
        <text>L-lysyl-[protein] + acetyl-CoA = N(6)-acetyl-L-lysyl-[protein] + CoA + H(+)</text>
        <dbReference type="Rhea" id="RHEA:45948"/>
        <dbReference type="Rhea" id="RHEA-COMP:9752"/>
        <dbReference type="Rhea" id="RHEA-COMP:10731"/>
        <dbReference type="ChEBI" id="CHEBI:15378"/>
        <dbReference type="ChEBI" id="CHEBI:29969"/>
        <dbReference type="ChEBI" id="CHEBI:57287"/>
        <dbReference type="ChEBI" id="CHEBI:57288"/>
        <dbReference type="ChEBI" id="CHEBI:61930"/>
        <dbReference type="EC" id="2.3.1.48"/>
    </reaction>
</comment>
<evidence type="ECO:0000256" key="9">
    <source>
        <dbReference type="ARBA" id="ARBA00048017"/>
    </source>
</evidence>
<evidence type="ECO:0000256" key="6">
    <source>
        <dbReference type="ARBA" id="ARBA00025774"/>
    </source>
</evidence>
<keyword evidence="4" id="KW-0156">Chromatin regulator</keyword>
<dbReference type="InterPro" id="IPR016181">
    <property type="entry name" value="Acyl_CoA_acyltransferase"/>
</dbReference>
<reference evidence="13" key="1">
    <citation type="submission" date="2023-08" db="EMBL/GenBank/DDBJ databases">
        <authorList>
            <person name="Chen Y."/>
            <person name="Shah S."/>
            <person name="Dougan E. K."/>
            <person name="Thang M."/>
            <person name="Chan C."/>
        </authorList>
    </citation>
    <scope>NUCLEOTIDE SEQUENCE</scope>
</reference>
<evidence type="ECO:0000256" key="7">
    <source>
        <dbReference type="ARBA" id="ARBA00026111"/>
    </source>
</evidence>
<accession>A0AA36MV94</accession>
<dbReference type="PANTHER" id="PTHR14744:SF15">
    <property type="entry name" value="N-ALPHA-ACETYLTRANSFERASE 60"/>
    <property type="match status" value="1"/>
</dbReference>
<evidence type="ECO:0000256" key="2">
    <source>
        <dbReference type="ARBA" id="ARBA00022679"/>
    </source>
</evidence>
<comment type="catalytic activity">
    <reaction evidence="10">
        <text>N-terminal L-methionyl-[transmembrane protein] + acetyl-CoA = N-terminal N(alpha)-acetyl-L-methionyl-[transmembrane protein] + CoA + H(+)</text>
        <dbReference type="Rhea" id="RHEA:50604"/>
        <dbReference type="Rhea" id="RHEA-COMP:12745"/>
        <dbReference type="Rhea" id="RHEA-COMP:12746"/>
        <dbReference type="ChEBI" id="CHEBI:15378"/>
        <dbReference type="ChEBI" id="CHEBI:57287"/>
        <dbReference type="ChEBI" id="CHEBI:57288"/>
        <dbReference type="ChEBI" id="CHEBI:64731"/>
        <dbReference type="ChEBI" id="CHEBI:133414"/>
        <dbReference type="EC" id="2.3.1.259"/>
    </reaction>
</comment>
<dbReference type="EC" id="2.3.1.48" evidence="1"/>
<dbReference type="Gene3D" id="3.40.630.30">
    <property type="match status" value="1"/>
</dbReference>
<dbReference type="SUPFAM" id="SSF55729">
    <property type="entry name" value="Acyl-CoA N-acyltransferases (Nat)"/>
    <property type="match status" value="1"/>
</dbReference>
<evidence type="ECO:0000256" key="1">
    <source>
        <dbReference type="ARBA" id="ARBA00013184"/>
    </source>
</evidence>
<dbReference type="AlphaFoldDB" id="A0AA36MV94"/>
<evidence type="ECO:0000259" key="12">
    <source>
        <dbReference type="PROSITE" id="PS51186"/>
    </source>
</evidence>
<evidence type="ECO:0000256" key="3">
    <source>
        <dbReference type="ARBA" id="ARBA00022829"/>
    </source>
</evidence>
<proteinExistence type="inferred from homology"/>
<evidence type="ECO:0000313" key="13">
    <source>
        <dbReference type="EMBL" id="CAJ1381121.1"/>
    </source>
</evidence>
<protein>
    <recommendedName>
        <fullName evidence="8">N-alpha-acetyltransferase 60</fullName>
        <ecNumber evidence="7">2.3.1.259</ecNumber>
        <ecNumber evidence="1">2.3.1.48</ecNumber>
    </recommendedName>
</protein>
<evidence type="ECO:0000256" key="8">
    <source>
        <dbReference type="ARBA" id="ARBA00026144"/>
    </source>
</evidence>
<evidence type="ECO:0000256" key="5">
    <source>
        <dbReference type="ARBA" id="ARBA00023315"/>
    </source>
</evidence>
<evidence type="ECO:0000256" key="4">
    <source>
        <dbReference type="ARBA" id="ARBA00022853"/>
    </source>
</evidence>
<dbReference type="PROSITE" id="PS51186">
    <property type="entry name" value="GNAT"/>
    <property type="match status" value="1"/>
</dbReference>
<dbReference type="Pfam" id="PF00583">
    <property type="entry name" value="Acetyltransf_1"/>
    <property type="match status" value="1"/>
</dbReference>
<dbReference type="GO" id="GO:0120518">
    <property type="term" value="F:protein N-terminal-methionine acetyltransferase activity"/>
    <property type="evidence" value="ECO:0007669"/>
    <property type="project" value="UniProtKB-EC"/>
</dbReference>
<dbReference type="Proteomes" id="UP001178507">
    <property type="component" value="Unassembled WGS sequence"/>
</dbReference>
<keyword evidence="2" id="KW-0808">Transferase</keyword>
<organism evidence="13 14">
    <name type="scientific">Effrenium voratum</name>
    <dbReference type="NCBI Taxonomy" id="2562239"/>
    <lineage>
        <taxon>Eukaryota</taxon>
        <taxon>Sar</taxon>
        <taxon>Alveolata</taxon>
        <taxon>Dinophyceae</taxon>
        <taxon>Suessiales</taxon>
        <taxon>Symbiodiniaceae</taxon>
        <taxon>Effrenium</taxon>
    </lineage>
</organism>
<keyword evidence="5" id="KW-0012">Acyltransferase</keyword>
<gene>
    <name evidence="13" type="ORF">EVOR1521_LOCUS8907</name>
</gene>
<feature type="region of interest" description="Disordered" evidence="11">
    <location>
        <begin position="424"/>
        <end position="501"/>
    </location>
</feature>
<evidence type="ECO:0000313" key="14">
    <source>
        <dbReference type="Proteomes" id="UP001178507"/>
    </source>
</evidence>
<dbReference type="GO" id="GO:0007059">
    <property type="term" value="P:chromosome segregation"/>
    <property type="evidence" value="ECO:0007669"/>
    <property type="project" value="UniProtKB-KW"/>
</dbReference>
<keyword evidence="3" id="KW-0159">Chromosome partition</keyword>
<evidence type="ECO:0000256" key="11">
    <source>
        <dbReference type="SAM" id="MobiDB-lite"/>
    </source>
</evidence>
<name>A0AA36MV94_9DINO</name>
<keyword evidence="14" id="KW-1185">Reference proteome</keyword>
<feature type="domain" description="N-acetyltransferase" evidence="12">
    <location>
        <begin position="72"/>
        <end position="234"/>
    </location>
</feature>
<evidence type="ECO:0000256" key="10">
    <source>
        <dbReference type="ARBA" id="ARBA00048848"/>
    </source>
</evidence>
<feature type="compositionally biased region" description="Basic and acidic residues" evidence="11">
    <location>
        <begin position="456"/>
        <end position="465"/>
    </location>
</feature>
<feature type="compositionally biased region" description="Basic and acidic residues" evidence="11">
    <location>
        <begin position="482"/>
        <end position="491"/>
    </location>
</feature>
<dbReference type="EC" id="2.3.1.259" evidence="7"/>
<comment type="similarity">
    <text evidence="6">Belongs to the acetyltransferase family. NAA60 subfamily.</text>
</comment>